<organism evidence="1 2">
    <name type="scientific">Parapedobacter indicus</name>
    <dbReference type="NCBI Taxonomy" id="1477437"/>
    <lineage>
        <taxon>Bacteria</taxon>
        <taxon>Pseudomonadati</taxon>
        <taxon>Bacteroidota</taxon>
        <taxon>Sphingobacteriia</taxon>
        <taxon>Sphingobacteriales</taxon>
        <taxon>Sphingobacteriaceae</taxon>
        <taxon>Parapedobacter</taxon>
    </lineage>
</organism>
<sequence length="262" mass="30706">MGFFSSNKRNDSATEHTTETPLVQRFQSFLDKLNARAKEMYDELQTDAQGVADADTDPFKRSFLQFKAGMIAQFTAIIQKGSSVYQEEVAPKASAEEFMILSQLFNNWHVGVLNMMTTSFDQVIERDLEKEYAEIMKAYEHYKHQFHCRQCGGKLEIQTFYFIATYVSCSYCRTQNTFDPGTKVRRIEHLARPLAELRCRPLYQRHQEHRKQFGPKSASASYKEYAQALIREMNGILPGLETQHQHFYDRLVSEYERFDYFE</sequence>
<gene>
    <name evidence="1" type="ORF">SAMN05444682_10716</name>
</gene>
<dbReference type="Proteomes" id="UP000198670">
    <property type="component" value="Unassembled WGS sequence"/>
</dbReference>
<name>A0A1I3MWN1_9SPHI</name>
<evidence type="ECO:0000313" key="2">
    <source>
        <dbReference type="Proteomes" id="UP000198670"/>
    </source>
</evidence>
<keyword evidence="2" id="KW-1185">Reference proteome</keyword>
<evidence type="ECO:0000313" key="1">
    <source>
        <dbReference type="EMBL" id="SFJ01180.1"/>
    </source>
</evidence>
<dbReference type="EMBL" id="FOQO01000007">
    <property type="protein sequence ID" value="SFJ01180.1"/>
    <property type="molecule type" value="Genomic_DNA"/>
</dbReference>
<reference evidence="1 2" key="1">
    <citation type="submission" date="2016-10" db="EMBL/GenBank/DDBJ databases">
        <authorList>
            <person name="de Groot N.N."/>
        </authorList>
    </citation>
    <scope>NUCLEOTIDE SEQUENCE [LARGE SCALE GENOMIC DNA]</scope>
    <source>
        <strain evidence="1 2">RK1</strain>
    </source>
</reference>
<dbReference type="AlphaFoldDB" id="A0A1I3MWN1"/>
<accession>A0A1I3MWN1</accession>
<proteinExistence type="predicted"/>
<protein>
    <submittedName>
        <fullName evidence="1">Uncharacterized protein</fullName>
    </submittedName>
</protein>
<dbReference type="STRING" id="1477437.SAMN05444682_10716"/>